<dbReference type="RefSeq" id="XP_027332692.1">
    <property type="nucleotide sequence ID" value="XM_027476891.1"/>
</dbReference>
<dbReference type="Proteomes" id="UP000694853">
    <property type="component" value="Unplaced"/>
</dbReference>
<evidence type="ECO:0000256" key="3">
    <source>
        <dbReference type="PROSITE-ProRule" id="PRU00708"/>
    </source>
</evidence>
<dbReference type="InterPro" id="IPR002885">
    <property type="entry name" value="PPR_rpt"/>
</dbReference>
<keyword evidence="2" id="KW-0677">Repeat</keyword>
<evidence type="ECO:0000313" key="5">
    <source>
        <dbReference type="RefSeq" id="XP_027332677.1"/>
    </source>
</evidence>
<accession>A0A8B8JMM1</accession>
<dbReference type="InterPro" id="IPR011990">
    <property type="entry name" value="TPR-like_helical_dom_sf"/>
</dbReference>
<dbReference type="KEGG" id="aprc:113847660"/>
<dbReference type="KEGG" id="aprc:113847647"/>
<dbReference type="OrthoDB" id="1934535at2759"/>
<sequence>MASVKQRKQELLRLVEGRFIQPDVYNVIINRESRVTKALDLFSEMISKNIYADEITYNTLLHGLCLLREVKEAVALFNEMVSKSIKTSLVKKGICPSVYTYATLVDGLCRRLKKAQEIFKDLLIKGCSLDVTVYNAMINGLGKQGMIDEALSLC</sequence>
<evidence type="ECO:0000313" key="6">
    <source>
        <dbReference type="RefSeq" id="XP_027332692.1"/>
    </source>
</evidence>
<organism evidence="4 6">
    <name type="scientific">Abrus precatorius</name>
    <name type="common">Indian licorice</name>
    <name type="synonym">Glycine abrus</name>
    <dbReference type="NCBI Taxonomy" id="3816"/>
    <lineage>
        <taxon>Eukaryota</taxon>
        <taxon>Viridiplantae</taxon>
        <taxon>Streptophyta</taxon>
        <taxon>Embryophyta</taxon>
        <taxon>Tracheophyta</taxon>
        <taxon>Spermatophyta</taxon>
        <taxon>Magnoliopsida</taxon>
        <taxon>eudicotyledons</taxon>
        <taxon>Gunneridae</taxon>
        <taxon>Pentapetalae</taxon>
        <taxon>rosids</taxon>
        <taxon>fabids</taxon>
        <taxon>Fabales</taxon>
        <taxon>Fabaceae</taxon>
        <taxon>Papilionoideae</taxon>
        <taxon>50 kb inversion clade</taxon>
        <taxon>NPAAA clade</taxon>
        <taxon>indigoferoid/millettioid clade</taxon>
        <taxon>Abreae</taxon>
        <taxon>Abrus</taxon>
    </lineage>
</organism>
<dbReference type="GeneID" id="113847660"/>
<proteinExistence type="inferred from homology"/>
<evidence type="ECO:0000256" key="2">
    <source>
        <dbReference type="ARBA" id="ARBA00022737"/>
    </source>
</evidence>
<feature type="repeat" description="PPR" evidence="3">
    <location>
        <begin position="53"/>
        <end position="87"/>
    </location>
</feature>
<reference evidence="4" key="1">
    <citation type="journal article" date="2019" name="Toxins">
        <title>Detection of Abrin-Like and Prepropulchellin-Like Toxin Genes and Transcripts Using Whole Genome Sequencing and Full-Length Transcript Sequencing of Abrus precatorius.</title>
        <authorList>
            <person name="Hovde B.T."/>
            <person name="Daligault H.E."/>
            <person name="Hanschen E.R."/>
            <person name="Kunde Y.A."/>
            <person name="Johnson M.B."/>
            <person name="Starkenburg S.R."/>
            <person name="Johnson S.L."/>
        </authorList>
    </citation>
    <scope>NUCLEOTIDE SEQUENCE [LARGE SCALE GENOMIC DNA]</scope>
</reference>
<dbReference type="AlphaFoldDB" id="A0A8B8JMM1"/>
<dbReference type="Pfam" id="PF12854">
    <property type="entry name" value="PPR_1"/>
    <property type="match status" value="3"/>
</dbReference>
<comment type="similarity">
    <text evidence="1">Belongs to the PPR family. P subfamily.</text>
</comment>
<dbReference type="PROSITE" id="PS51375">
    <property type="entry name" value="PPR"/>
    <property type="match status" value="2"/>
</dbReference>
<dbReference type="InterPro" id="IPR050872">
    <property type="entry name" value="PPR_P_subfamily"/>
</dbReference>
<evidence type="ECO:0000256" key="1">
    <source>
        <dbReference type="ARBA" id="ARBA00007626"/>
    </source>
</evidence>
<dbReference type="PANTHER" id="PTHR46128:SF211">
    <property type="entry name" value="PENTACOTRIPEPTIDE-REPEAT REGION OF PRORP DOMAIN-CONTAINING PROTEIN"/>
    <property type="match status" value="1"/>
</dbReference>
<dbReference type="PANTHER" id="PTHR46128">
    <property type="entry name" value="MITOCHONDRIAL GROUP I INTRON SPLICING FACTOR CCM1"/>
    <property type="match status" value="1"/>
</dbReference>
<keyword evidence="4" id="KW-1185">Reference proteome</keyword>
<dbReference type="NCBIfam" id="TIGR00756">
    <property type="entry name" value="PPR"/>
    <property type="match status" value="2"/>
</dbReference>
<name>A0A8B8JMM1_ABRPR</name>
<dbReference type="RefSeq" id="XP_027332677.1">
    <property type="nucleotide sequence ID" value="XM_027476876.1"/>
</dbReference>
<feature type="repeat" description="PPR" evidence="3">
    <location>
        <begin position="130"/>
        <end position="154"/>
    </location>
</feature>
<gene>
    <name evidence="6" type="primary">LOC113847660</name>
    <name evidence="5" type="synonym">LOC113847647</name>
</gene>
<dbReference type="Gene3D" id="1.25.40.10">
    <property type="entry name" value="Tetratricopeptide repeat domain"/>
    <property type="match status" value="2"/>
</dbReference>
<evidence type="ECO:0000313" key="4">
    <source>
        <dbReference type="Proteomes" id="UP000694853"/>
    </source>
</evidence>
<protein>
    <submittedName>
        <fullName evidence="5 6">Pentatricopeptide repeat-containing protein At5g46100-like</fullName>
    </submittedName>
</protein>
<reference evidence="5 6" key="2">
    <citation type="submission" date="2025-04" db="UniProtKB">
        <authorList>
            <consortium name="RefSeq"/>
        </authorList>
    </citation>
    <scope>IDENTIFICATION</scope>
    <source>
        <tissue evidence="5 6">Young leaves</tissue>
    </source>
</reference>